<evidence type="ECO:0000256" key="1">
    <source>
        <dbReference type="ARBA" id="ARBA00010883"/>
    </source>
</evidence>
<dbReference type="InterPro" id="IPR036871">
    <property type="entry name" value="PX_dom_sf"/>
</dbReference>
<dbReference type="InterPro" id="IPR003114">
    <property type="entry name" value="Phox_assoc"/>
</dbReference>
<dbReference type="InterPro" id="IPR016137">
    <property type="entry name" value="RGS"/>
</dbReference>
<protein>
    <submittedName>
        <fullName evidence="5">Putative sorting nexin</fullName>
    </submittedName>
</protein>
<organism evidence="6 7">
    <name type="scientific">Lutzomyia longipalpis</name>
    <name type="common">Sand fly</name>
    <dbReference type="NCBI Taxonomy" id="7200"/>
    <lineage>
        <taxon>Eukaryota</taxon>
        <taxon>Metazoa</taxon>
        <taxon>Ecdysozoa</taxon>
        <taxon>Arthropoda</taxon>
        <taxon>Hexapoda</taxon>
        <taxon>Insecta</taxon>
        <taxon>Pterygota</taxon>
        <taxon>Neoptera</taxon>
        <taxon>Endopterygota</taxon>
        <taxon>Diptera</taxon>
        <taxon>Nematocera</taxon>
        <taxon>Psychodoidea</taxon>
        <taxon>Psychodidae</taxon>
        <taxon>Lutzomyia</taxon>
        <taxon>Lutzomyia</taxon>
    </lineage>
</organism>
<accession>A0A1B0CD75</accession>
<comment type="similarity">
    <text evidence="1">Belongs to the sorting nexin family.</text>
</comment>
<proteinExistence type="inferred from homology"/>
<feature type="compositionally biased region" description="Polar residues" evidence="2">
    <location>
        <begin position="414"/>
        <end position="426"/>
    </location>
</feature>
<dbReference type="Proteomes" id="UP000092461">
    <property type="component" value="Unassembled WGS sequence"/>
</dbReference>
<feature type="region of interest" description="Disordered" evidence="2">
    <location>
        <begin position="414"/>
        <end position="434"/>
    </location>
</feature>
<dbReference type="EMBL" id="GITU01008642">
    <property type="protein sequence ID" value="MBC1177345.1"/>
    <property type="molecule type" value="Transcribed_RNA"/>
</dbReference>
<reference evidence="5" key="2">
    <citation type="journal article" date="2020" name="BMC">
        <title>Leishmania infection induces a limited differential gene expression in the sand fly midgut.</title>
        <authorList>
            <person name="Coutinho-Abreu I.V."/>
            <person name="Serafim T.D."/>
            <person name="Meneses C."/>
            <person name="Kamhawi S."/>
            <person name="Oliveira F."/>
            <person name="Valenzuela J.G."/>
        </authorList>
    </citation>
    <scope>NUCLEOTIDE SEQUENCE</scope>
    <source>
        <strain evidence="5">Jacobina</strain>
        <tissue evidence="5">Midgut</tissue>
    </source>
</reference>
<dbReference type="SUPFAM" id="SSF48097">
    <property type="entry name" value="Regulator of G-protein signaling, RGS"/>
    <property type="match status" value="1"/>
</dbReference>
<dbReference type="EMBL" id="AJWK01007456">
    <property type="status" value="NOT_ANNOTATED_CDS"/>
    <property type="molecule type" value="Genomic_DNA"/>
</dbReference>
<dbReference type="InterPro" id="IPR036305">
    <property type="entry name" value="RGS_sf"/>
</dbReference>
<dbReference type="GO" id="GO:0035091">
    <property type="term" value="F:phosphatidylinositol binding"/>
    <property type="evidence" value="ECO:0007669"/>
    <property type="project" value="InterPro"/>
</dbReference>
<dbReference type="Pfam" id="PF08628">
    <property type="entry name" value="Nexin_C"/>
    <property type="match status" value="1"/>
</dbReference>
<evidence type="ECO:0000313" key="5">
    <source>
        <dbReference type="EMBL" id="MBC1177345.1"/>
    </source>
</evidence>
<dbReference type="SUPFAM" id="SSF64268">
    <property type="entry name" value="PX domain"/>
    <property type="match status" value="1"/>
</dbReference>
<dbReference type="InterPro" id="IPR044926">
    <property type="entry name" value="RGS_subdomain_2"/>
</dbReference>
<dbReference type="SMART" id="SM00315">
    <property type="entry name" value="RGS"/>
    <property type="match status" value="1"/>
</dbReference>
<dbReference type="EnsemblMetazoa" id="LLOJ002295-RA">
    <property type="protein sequence ID" value="LLOJ002295-PA"/>
    <property type="gene ID" value="LLOJ002295"/>
</dbReference>
<dbReference type="PROSITE" id="PS51207">
    <property type="entry name" value="PXA"/>
    <property type="match status" value="1"/>
</dbReference>
<evidence type="ECO:0000313" key="6">
    <source>
        <dbReference type="EnsemblMetazoa" id="LLOJ002295-PA"/>
    </source>
</evidence>
<evidence type="ECO:0000259" key="3">
    <source>
        <dbReference type="PROSITE" id="PS50132"/>
    </source>
</evidence>
<dbReference type="PANTHER" id="PTHR22775">
    <property type="entry name" value="SORTING NEXIN"/>
    <property type="match status" value="1"/>
</dbReference>
<evidence type="ECO:0000313" key="7">
    <source>
        <dbReference type="Proteomes" id="UP000092461"/>
    </source>
</evidence>
<dbReference type="Gene3D" id="1.10.167.10">
    <property type="entry name" value="Regulator of G-protein Signalling 4, domain 2"/>
    <property type="match status" value="1"/>
</dbReference>
<dbReference type="AlphaFoldDB" id="A0A1B0CD75"/>
<dbReference type="Pfam" id="PF00615">
    <property type="entry name" value="RGS"/>
    <property type="match status" value="1"/>
</dbReference>
<reference evidence="7" key="1">
    <citation type="submission" date="2012-05" db="EMBL/GenBank/DDBJ databases">
        <title>Whole Genome Assembly of Lutzomyia longipalpis.</title>
        <authorList>
            <person name="Richards S."/>
            <person name="Qu C."/>
            <person name="Dillon R."/>
            <person name="Worley K."/>
            <person name="Scherer S."/>
            <person name="Batterton M."/>
            <person name="Taylor A."/>
            <person name="Hawes A."/>
            <person name="Hernandez B."/>
            <person name="Kovar C."/>
            <person name="Mandapat C."/>
            <person name="Pham C."/>
            <person name="Qu C."/>
            <person name="Jing C."/>
            <person name="Bess C."/>
            <person name="Bandaranaike D."/>
            <person name="Ngo D."/>
            <person name="Ongeri F."/>
            <person name="Arias F."/>
            <person name="Lara F."/>
            <person name="Weissenberger G."/>
            <person name="Kamau G."/>
            <person name="Han H."/>
            <person name="Shen H."/>
            <person name="Dinh H."/>
            <person name="Khalil I."/>
            <person name="Jones J."/>
            <person name="Shafer J."/>
            <person name="Jayaseelan J."/>
            <person name="Quiroz J."/>
            <person name="Blankenburg K."/>
            <person name="Nguyen L."/>
            <person name="Jackson L."/>
            <person name="Francisco L."/>
            <person name="Tang L.-Y."/>
            <person name="Pu L.-L."/>
            <person name="Perales L."/>
            <person name="Lorensuhewa L."/>
            <person name="Munidasa M."/>
            <person name="Coyle M."/>
            <person name="Taylor M."/>
            <person name="Puazo M."/>
            <person name="Firestine M."/>
            <person name="Scheel M."/>
            <person name="Javaid M."/>
            <person name="Wang M."/>
            <person name="Li M."/>
            <person name="Tabassum N."/>
            <person name="Saada N."/>
            <person name="Osuji N."/>
            <person name="Aqrawi P."/>
            <person name="Fu Q."/>
            <person name="Thornton R."/>
            <person name="Raj R."/>
            <person name="Goodspeed R."/>
            <person name="Mata R."/>
            <person name="Najjar R."/>
            <person name="Gubbala S."/>
            <person name="Lee S."/>
            <person name="Denson S."/>
            <person name="Patil S."/>
            <person name="Macmil S."/>
            <person name="Qi S."/>
            <person name="Matskevitch T."/>
            <person name="Palculict T."/>
            <person name="Mathew T."/>
            <person name="Vee V."/>
            <person name="Velamala V."/>
            <person name="Korchina V."/>
            <person name="Cai W."/>
            <person name="Liu W."/>
            <person name="Dai W."/>
            <person name="Zou X."/>
            <person name="Zhu Y."/>
            <person name="Zhang Y."/>
            <person name="Wu Y.-Q."/>
            <person name="Xin Y."/>
            <person name="Nazarath L."/>
            <person name="Kovar C."/>
            <person name="Han Y."/>
            <person name="Muzny D."/>
            <person name="Gibbs R."/>
        </authorList>
    </citation>
    <scope>NUCLEOTIDE SEQUENCE [LARGE SCALE GENOMIC DNA]</scope>
    <source>
        <strain evidence="7">Jacobina</strain>
    </source>
</reference>
<dbReference type="InterPro" id="IPR001683">
    <property type="entry name" value="PX_dom"/>
</dbReference>
<feature type="domain" description="RGS" evidence="3">
    <location>
        <begin position="255"/>
        <end position="378"/>
    </location>
</feature>
<dbReference type="InterPro" id="IPR013937">
    <property type="entry name" value="Sorting_nexin_C"/>
</dbReference>
<dbReference type="Gene3D" id="3.30.1520.10">
    <property type="entry name" value="Phox-like domain"/>
    <property type="match status" value="1"/>
</dbReference>
<feature type="domain" description="PXA" evidence="4">
    <location>
        <begin position="1"/>
        <end position="178"/>
    </location>
</feature>
<sequence>MIFLISIVAGNAAVQKNVANSKFYTKTIDEQTLLDPELKLLHAFFDHCGTFQKECLNEDDLEGNAAVQKNVANSKFYTKTIDEQTLLDPELKLLHAFFDHCGTFQKECLNEDDLEDYLTHIMETVLYFTLPEEDFACLPLRTFLCTLLANVVVKPALEMLADPDFMNLQVARLFNKEPPPGEFLLKLIRQCTDLSELRACRQLITKEMDLVGTELASLKYAQKLIDLRISYIQNNKLTTNRSEREKLSSTLPILSLDDLLTKELALSYYLDYLSILNLQKYVIFYLTAQEWRITTTQALADLQTNKIKSPREEVFKGMREKAYSLYREYLIPPSTNCLTVDPGLVEVLNIKLKDTSVPPECMWFDSICKFVYEKLKNEDIFLANFYHSSAYKKLLLELDVLGHNQEVLDVDLQGSNVESGSDNNSGDIAFDDDDNTEDEKIEITTAGKGDPNPDIRITTADKEIIGMSYDLSVLPFVTQNDGANFKHSRSHSDCTGIVASMPEVQDPLREGVLQRRREDPAPVVGDFLDVKTAERKSSFESEKGKLTAKIIQTALISDGLYAVYAVQLPFPAKKAFQNTQRTVLEHRMTILNQFLREICTKAQGNDDMNAIIRDFLEPDTNDKRMQGGPVIRTIESLVNPLKTGMRTIRNMPDNLVGGLAKIFLGRGSLKEQPPFMGVTSAIQLESSEYPALASALNLLDEVFDLQTRSQWLRRGIINRLLGAPWVSSAANKKIIQGAKSLIEVDKIELLLSSKAFQNTQRTVLEHRMTILNQFLREICTKAQGNDDMNAIIRDFLEPDTNDKRMQGGPVIRTIESLVNPLKTGMRTIRNMPDNLVGGLAKIFLGRGSLKEQPPFMGVTSAIQLESSEYPALASALNLLDEVFDLQTRSQWLRRGIINRLLGAPWVSSAANKKIIQGAKSLIEVDKIELLLSSVLNSIWPDGKQARKSVPREDNTKLRTRMAAKIALFALLSDDLKHVVGSETTRSGLLNFFSMWQHKTLNLRLVLVLLNDVLTLLYQTDSMTKHVDRQ</sequence>
<dbReference type="Pfam" id="PF00787">
    <property type="entry name" value="PX"/>
    <property type="match status" value="1"/>
</dbReference>
<dbReference type="VEuPathDB" id="VectorBase:LLOJ002295"/>
<dbReference type="PROSITE" id="PS50132">
    <property type="entry name" value="RGS"/>
    <property type="match status" value="1"/>
</dbReference>
<dbReference type="GO" id="GO:0005769">
    <property type="term" value="C:early endosome"/>
    <property type="evidence" value="ECO:0007669"/>
    <property type="project" value="TreeGrafter"/>
</dbReference>
<dbReference type="EMBL" id="AJWK01007457">
    <property type="status" value="NOT_ANNOTATED_CDS"/>
    <property type="molecule type" value="Genomic_DNA"/>
</dbReference>
<dbReference type="VEuPathDB" id="VectorBase:LLONM1_009259"/>
<evidence type="ECO:0000259" key="4">
    <source>
        <dbReference type="PROSITE" id="PS51207"/>
    </source>
</evidence>
<dbReference type="EMBL" id="AJWK01007458">
    <property type="status" value="NOT_ANNOTATED_CDS"/>
    <property type="molecule type" value="Genomic_DNA"/>
</dbReference>
<name>A0A1B0CD75_LUTLO</name>
<evidence type="ECO:0000256" key="2">
    <source>
        <dbReference type="SAM" id="MobiDB-lite"/>
    </source>
</evidence>
<keyword evidence="7" id="KW-1185">Reference proteome</keyword>
<dbReference type="Pfam" id="PF02194">
    <property type="entry name" value="PXA"/>
    <property type="match status" value="1"/>
</dbReference>
<reference evidence="6" key="3">
    <citation type="submission" date="2020-05" db="UniProtKB">
        <authorList>
            <consortium name="EnsemblMetazoa"/>
        </authorList>
    </citation>
    <scope>IDENTIFICATION</scope>
    <source>
        <strain evidence="6">Jacobina</strain>
    </source>
</reference>
<dbReference type="PANTHER" id="PTHR22775:SF3">
    <property type="entry name" value="SORTING NEXIN-13"/>
    <property type="match status" value="1"/>
</dbReference>